<gene>
    <name evidence="1" type="ORF">EFA69_14665</name>
</gene>
<evidence type="ECO:0000313" key="2">
    <source>
        <dbReference type="Proteomes" id="UP000271010"/>
    </source>
</evidence>
<dbReference type="EMBL" id="RJJE01000017">
    <property type="protein sequence ID" value="RNI27379.1"/>
    <property type="molecule type" value="Genomic_DNA"/>
</dbReference>
<keyword evidence="2" id="KW-1185">Reference proteome</keyword>
<comment type="caution">
    <text evidence="1">The sequence shown here is derived from an EMBL/GenBank/DDBJ whole genome shotgun (WGS) entry which is preliminary data.</text>
</comment>
<proteinExistence type="predicted"/>
<accession>A0A3M9MPD9</accession>
<dbReference type="AlphaFoldDB" id="A0A3M9MPD9"/>
<name>A0A3M9MPD9_9BACT</name>
<dbReference type="Proteomes" id="UP000271010">
    <property type="component" value="Unassembled WGS sequence"/>
</dbReference>
<organism evidence="1 2">
    <name type="scientific">Rufibacter immobilis</name>
    <dbReference type="NCBI Taxonomy" id="1348778"/>
    <lineage>
        <taxon>Bacteria</taxon>
        <taxon>Pseudomonadati</taxon>
        <taxon>Bacteroidota</taxon>
        <taxon>Cytophagia</taxon>
        <taxon>Cytophagales</taxon>
        <taxon>Hymenobacteraceae</taxon>
        <taxon>Rufibacter</taxon>
    </lineage>
</organism>
<sequence length="69" mass="8329">MSYTWDMAFLLEYFREIDISRLTHQEAKQCLYYLNLIQLSNQAYEAEGAPIREKVIERLKELENQQQKS</sequence>
<protein>
    <submittedName>
        <fullName evidence="1">Uncharacterized protein</fullName>
    </submittedName>
</protein>
<reference evidence="1 2" key="1">
    <citation type="submission" date="2018-11" db="EMBL/GenBank/DDBJ databases">
        <title>Rufibacter latericius sp. nov., isolated from water in Baiyang Lake.</title>
        <authorList>
            <person name="Yang Y."/>
        </authorList>
    </citation>
    <scope>NUCLEOTIDE SEQUENCE [LARGE SCALE GENOMIC DNA]</scope>
    <source>
        <strain evidence="1 2">MCC P1</strain>
    </source>
</reference>
<evidence type="ECO:0000313" key="1">
    <source>
        <dbReference type="EMBL" id="RNI27379.1"/>
    </source>
</evidence>